<accession>A0A1E3XF54</accession>
<dbReference type="Proteomes" id="UP000094056">
    <property type="component" value="Unassembled WGS sequence"/>
</dbReference>
<evidence type="ECO:0000313" key="1">
    <source>
        <dbReference type="EMBL" id="ODS34276.1"/>
    </source>
</evidence>
<protein>
    <submittedName>
        <fullName evidence="1">Gas vesicle protein</fullName>
    </submittedName>
</protein>
<name>A0A1E3XF54_9BACT</name>
<comment type="caution">
    <text evidence="1">The sequence shown here is derived from an EMBL/GenBank/DDBJ whole genome shotgun (WGS) entry which is preliminary data.</text>
</comment>
<organism evidence="1 2">
    <name type="scientific">Candidatus Scalindua rubra</name>
    <dbReference type="NCBI Taxonomy" id="1872076"/>
    <lineage>
        <taxon>Bacteria</taxon>
        <taxon>Pseudomonadati</taxon>
        <taxon>Planctomycetota</taxon>
        <taxon>Candidatus Brocadiia</taxon>
        <taxon>Candidatus Brocadiales</taxon>
        <taxon>Candidatus Scalinduaceae</taxon>
        <taxon>Candidatus Scalindua</taxon>
    </lineage>
</organism>
<dbReference type="InterPro" id="IPR007804">
    <property type="entry name" value="GvpG"/>
</dbReference>
<dbReference type="EMBL" id="MAYW01000009">
    <property type="protein sequence ID" value="ODS34276.1"/>
    <property type="molecule type" value="Genomic_DNA"/>
</dbReference>
<proteinExistence type="predicted"/>
<gene>
    <name evidence="1" type="ORF">SCARUB_00535</name>
</gene>
<evidence type="ECO:0000313" key="2">
    <source>
        <dbReference type="Proteomes" id="UP000094056"/>
    </source>
</evidence>
<dbReference type="Pfam" id="PF05120">
    <property type="entry name" value="GvpG"/>
    <property type="match status" value="1"/>
</dbReference>
<reference evidence="1 2" key="1">
    <citation type="submission" date="2016-07" db="EMBL/GenBank/DDBJ databases">
        <title>Draft genome of Scalindua rubra, obtained from a brine-seawater interface in the Red Sea, sheds light on salt adaptation in anammox bacteria.</title>
        <authorList>
            <person name="Speth D.R."/>
            <person name="Lagkouvardos I."/>
            <person name="Wang Y."/>
            <person name="Qian P.-Y."/>
            <person name="Dutilh B.E."/>
            <person name="Jetten M.S."/>
        </authorList>
    </citation>
    <scope>NUCLEOTIDE SEQUENCE [LARGE SCALE GENOMIC DNA]</scope>
    <source>
        <strain evidence="1">BSI-1</strain>
    </source>
</reference>
<sequence>MVEAVKKKGGYEPKQKKEDYELQLGLLDVVFPWFIPVKGVVWIGSKLKRTAEEDVTDEGRIQEQLLELQMRFEMDELSEEEYDRKETQLMEKLEAIRKYKEEEM</sequence>
<dbReference type="AlphaFoldDB" id="A0A1E3XF54"/>